<gene>
    <name evidence="7" type="ORF">SAMN02745191_1697</name>
</gene>
<dbReference type="InterPro" id="IPR004307">
    <property type="entry name" value="TspO_MBR"/>
</dbReference>
<evidence type="ECO:0000256" key="5">
    <source>
        <dbReference type="ARBA" id="ARBA00023136"/>
    </source>
</evidence>
<evidence type="ECO:0000256" key="1">
    <source>
        <dbReference type="ARBA" id="ARBA00004141"/>
    </source>
</evidence>
<organism evidence="7 8">
    <name type="scientific">Anaerorhabdus furcosa</name>
    <dbReference type="NCBI Taxonomy" id="118967"/>
    <lineage>
        <taxon>Bacteria</taxon>
        <taxon>Bacillati</taxon>
        <taxon>Bacillota</taxon>
        <taxon>Erysipelotrichia</taxon>
        <taxon>Erysipelotrichales</taxon>
        <taxon>Erysipelotrichaceae</taxon>
        <taxon>Anaerorhabdus</taxon>
    </lineage>
</organism>
<dbReference type="Pfam" id="PF03073">
    <property type="entry name" value="TspO_MBR"/>
    <property type="match status" value="1"/>
</dbReference>
<feature type="transmembrane region" description="Helical" evidence="6">
    <location>
        <begin position="49"/>
        <end position="71"/>
    </location>
</feature>
<dbReference type="GO" id="GO:0016020">
    <property type="term" value="C:membrane"/>
    <property type="evidence" value="ECO:0007669"/>
    <property type="project" value="UniProtKB-SubCell"/>
</dbReference>
<dbReference type="OrthoDB" id="5189031at2"/>
<dbReference type="EMBL" id="FUWY01000004">
    <property type="protein sequence ID" value="SJZ80230.1"/>
    <property type="molecule type" value="Genomic_DNA"/>
</dbReference>
<comment type="subcellular location">
    <subcellularLocation>
        <location evidence="1">Membrane</location>
        <topology evidence="1">Multi-pass membrane protein</topology>
    </subcellularLocation>
</comment>
<proteinExistence type="inferred from homology"/>
<dbReference type="PANTHER" id="PTHR33802">
    <property type="entry name" value="SI:CH211-161H7.5-RELATED"/>
    <property type="match status" value="1"/>
</dbReference>
<feature type="transmembrane region" description="Helical" evidence="6">
    <location>
        <begin position="143"/>
        <end position="165"/>
    </location>
</feature>
<keyword evidence="4 6" id="KW-1133">Transmembrane helix</keyword>
<accession>A0A1T4NLS1</accession>
<comment type="similarity">
    <text evidence="2">Belongs to the TspO/BZRP family.</text>
</comment>
<evidence type="ECO:0000256" key="6">
    <source>
        <dbReference type="SAM" id="Phobius"/>
    </source>
</evidence>
<evidence type="ECO:0000256" key="2">
    <source>
        <dbReference type="ARBA" id="ARBA00007524"/>
    </source>
</evidence>
<dbReference type="InterPro" id="IPR038330">
    <property type="entry name" value="TspO/MBR-related_sf"/>
</dbReference>
<reference evidence="8" key="1">
    <citation type="submission" date="2017-02" db="EMBL/GenBank/DDBJ databases">
        <authorList>
            <person name="Varghese N."/>
            <person name="Submissions S."/>
        </authorList>
    </citation>
    <scope>NUCLEOTIDE SEQUENCE [LARGE SCALE GENOMIC DNA]</scope>
    <source>
        <strain evidence="8">ATCC 25662</strain>
    </source>
</reference>
<evidence type="ECO:0000256" key="3">
    <source>
        <dbReference type="ARBA" id="ARBA00022692"/>
    </source>
</evidence>
<dbReference type="Gene3D" id="1.20.1260.100">
    <property type="entry name" value="TspO/MBR protein"/>
    <property type="match status" value="1"/>
</dbReference>
<keyword evidence="3 6" id="KW-0812">Transmembrane</keyword>
<evidence type="ECO:0000313" key="7">
    <source>
        <dbReference type="EMBL" id="SJZ80230.1"/>
    </source>
</evidence>
<feature type="transmembrane region" description="Helical" evidence="6">
    <location>
        <begin position="177"/>
        <end position="194"/>
    </location>
</feature>
<feature type="transmembrane region" description="Helical" evidence="6">
    <location>
        <begin position="201"/>
        <end position="219"/>
    </location>
</feature>
<dbReference type="PANTHER" id="PTHR33802:SF1">
    <property type="entry name" value="XK-RELATED PROTEIN"/>
    <property type="match status" value="1"/>
</dbReference>
<dbReference type="STRING" id="118967.SAMN02745191_1697"/>
<name>A0A1T4NLS1_9FIRM</name>
<dbReference type="Proteomes" id="UP000243297">
    <property type="component" value="Unassembled WGS sequence"/>
</dbReference>
<evidence type="ECO:0000313" key="8">
    <source>
        <dbReference type="Proteomes" id="UP000243297"/>
    </source>
</evidence>
<feature type="transmembrane region" description="Helical" evidence="6">
    <location>
        <begin position="83"/>
        <end position="104"/>
    </location>
</feature>
<protein>
    <submittedName>
        <fullName evidence="7">TspO/MBR family protein</fullName>
    </submittedName>
</protein>
<feature type="transmembrane region" description="Helical" evidence="6">
    <location>
        <begin position="225"/>
        <end position="245"/>
    </location>
</feature>
<sequence length="257" mass="29405">MNKKIPSRYLVLVTTLFTLFANTYANVFKFNGYSTKDISDLYPNLFTPAPITFLIWTLIYGLLIVVVYRYFTMDKLSDSEAKVYNRVGYILSFSNILNGIWMLFWHMNEILIALIIMLGILVSLLAILFELKKVHQDLWFKSCFGIYTGWITIATIANIVVYLVSIQWDGFGKSPETWMVIITIVGLVITSLTAWKFRNPYYMMVTIWAYIGILIAHLSDTQNTLIIGTVSGCIAIEIVVLLLVMKGSLYNQAKQLK</sequence>
<feature type="transmembrane region" description="Helical" evidence="6">
    <location>
        <begin position="110"/>
        <end position="131"/>
    </location>
</feature>
<evidence type="ECO:0000256" key="4">
    <source>
        <dbReference type="ARBA" id="ARBA00022989"/>
    </source>
</evidence>
<dbReference type="AlphaFoldDB" id="A0A1T4NLS1"/>
<keyword evidence="5 6" id="KW-0472">Membrane</keyword>
<dbReference type="RefSeq" id="WP_078712086.1">
    <property type="nucleotide sequence ID" value="NZ_FUWY01000004.1"/>
</dbReference>
<keyword evidence="8" id="KW-1185">Reference proteome</keyword>